<sequence length="653" mass="68453">MSGPMWDPERGRWVLDDEQSPTPRRGRRRSVEVIDRSDDDAGAPDRYLSPEDLAAGVVFPSDQGHPGHSALTGGRRSDSAVDVSSLLSAITERYEIVRPRNARGDRNDRNDRNGRDDIGPRRGRRRAPEQPAPDTIPPTPRPTGRRSAETISPDSRSAGRRSADAIAPDPRSAGRRSADAISPAARPAGRRSAETIPPVPDVVPPAPRRSGRRSAETIPPVAERPGRAQRGGRRRADDDDAIRPAAGIHTGGRHGADAYPDEYEDGYPVDDRYPFDSDDTLATRHGRADRAEYRDVVAEPDRRHRPEALRGTDGVPGREAAGHPAAGPGRHDPRYVTGRAEYDPDDHDHDHDHGHRRGRPAAFPDDRGYVAGGAGYGQEVPGYDTGAPGYGQVEPAFDHEETGYLTGVPGPGQEETGYLIGDPGYVPDAHGPAGPEDGTVRSPAPDTELLPGLSPAPIPPDAPAVTRADGGPRRRDSRSTGRNDVVPARRRRWPWVAGAVTAGTAAVLAGFAVFGGFGGFGGSDEGPGGTRTEGTAASGTVASAPATDGEQPGAAPAVDAAAEPAAAEVTFEVTGSGTADTITVGRGTSVTQVTGADLPWDRTSPAADEPTDYSVSATGGSGEISCRILVDGAVISEESAEGNFSAVSCSGNR</sequence>
<evidence type="ECO:0008006" key="10">
    <source>
        <dbReference type="Google" id="ProtNLM"/>
    </source>
</evidence>
<feature type="compositionally biased region" description="Low complexity" evidence="7">
    <location>
        <begin position="317"/>
        <end position="328"/>
    </location>
</feature>
<evidence type="ECO:0000256" key="2">
    <source>
        <dbReference type="ARBA" id="ARBA00007531"/>
    </source>
</evidence>
<dbReference type="AlphaFoldDB" id="A0A1Y2MMC6"/>
<evidence type="ECO:0000256" key="6">
    <source>
        <dbReference type="ARBA" id="ARBA00023136"/>
    </source>
</evidence>
<feature type="region of interest" description="Disordered" evidence="7">
    <location>
        <begin position="524"/>
        <end position="555"/>
    </location>
</feature>
<dbReference type="InterPro" id="IPR008693">
    <property type="entry name" value="MmpS"/>
</dbReference>
<feature type="compositionally biased region" description="Polar residues" evidence="7">
    <location>
        <begin position="532"/>
        <end position="541"/>
    </location>
</feature>
<dbReference type="RefSeq" id="WP_125911354.1">
    <property type="nucleotide sequence ID" value="NZ_AP018920.1"/>
</dbReference>
<keyword evidence="6" id="KW-0472">Membrane</keyword>
<organism evidence="8 9">
    <name type="scientific">Pseudonocardia autotrophica</name>
    <name type="common">Amycolata autotrophica</name>
    <name type="synonym">Nocardia autotrophica</name>
    <dbReference type="NCBI Taxonomy" id="2074"/>
    <lineage>
        <taxon>Bacteria</taxon>
        <taxon>Bacillati</taxon>
        <taxon>Actinomycetota</taxon>
        <taxon>Actinomycetes</taxon>
        <taxon>Pseudonocardiales</taxon>
        <taxon>Pseudonocardiaceae</taxon>
        <taxon>Pseudonocardia</taxon>
    </lineage>
</organism>
<comment type="subcellular location">
    <subcellularLocation>
        <location evidence="1">Cell membrane</location>
    </subcellularLocation>
</comment>
<name>A0A1Y2MMC6_PSEAH</name>
<keyword evidence="5" id="KW-1133">Transmembrane helix</keyword>
<feature type="region of interest" description="Disordered" evidence="7">
    <location>
        <begin position="1"/>
        <end position="486"/>
    </location>
</feature>
<evidence type="ECO:0000256" key="1">
    <source>
        <dbReference type="ARBA" id="ARBA00004236"/>
    </source>
</evidence>
<feature type="compositionally biased region" description="Pro residues" evidence="7">
    <location>
        <begin position="130"/>
        <end position="141"/>
    </location>
</feature>
<feature type="region of interest" description="Disordered" evidence="7">
    <location>
        <begin position="596"/>
        <end position="618"/>
    </location>
</feature>
<dbReference type="InterPro" id="IPR038468">
    <property type="entry name" value="MmpS_C"/>
</dbReference>
<evidence type="ECO:0000256" key="3">
    <source>
        <dbReference type="ARBA" id="ARBA00022475"/>
    </source>
</evidence>
<evidence type="ECO:0000256" key="5">
    <source>
        <dbReference type="ARBA" id="ARBA00022989"/>
    </source>
</evidence>
<keyword evidence="4" id="KW-0812">Transmembrane</keyword>
<dbReference type="EMBL" id="MIGB01000049">
    <property type="protein sequence ID" value="OSY35608.1"/>
    <property type="molecule type" value="Genomic_DNA"/>
</dbReference>
<proteinExistence type="inferred from homology"/>
<comment type="caution">
    <text evidence="8">The sequence shown here is derived from an EMBL/GenBank/DDBJ whole genome shotgun (WGS) entry which is preliminary data.</text>
</comment>
<evidence type="ECO:0000313" key="9">
    <source>
        <dbReference type="Proteomes" id="UP000194360"/>
    </source>
</evidence>
<keyword evidence="9" id="KW-1185">Reference proteome</keyword>
<feature type="compositionally biased region" description="Pro residues" evidence="7">
    <location>
        <begin position="197"/>
        <end position="207"/>
    </location>
</feature>
<feature type="compositionally biased region" description="Basic and acidic residues" evidence="7">
    <location>
        <begin position="286"/>
        <end position="310"/>
    </location>
</feature>
<feature type="compositionally biased region" description="Basic and acidic residues" evidence="7">
    <location>
        <begin position="470"/>
        <end position="481"/>
    </location>
</feature>
<gene>
    <name evidence="8" type="ORF">BG845_05943</name>
</gene>
<feature type="compositionally biased region" description="Acidic residues" evidence="7">
    <location>
        <begin position="259"/>
        <end position="268"/>
    </location>
</feature>
<feature type="compositionally biased region" description="Basic and acidic residues" evidence="7">
    <location>
        <begin position="92"/>
        <end position="120"/>
    </location>
</feature>
<comment type="similarity">
    <text evidence="2">Belongs to the MmpS family.</text>
</comment>
<evidence type="ECO:0000256" key="4">
    <source>
        <dbReference type="ARBA" id="ARBA00022692"/>
    </source>
</evidence>
<evidence type="ECO:0000313" key="8">
    <source>
        <dbReference type="EMBL" id="OSY35608.1"/>
    </source>
</evidence>
<reference evidence="8 9" key="1">
    <citation type="submission" date="2016-09" db="EMBL/GenBank/DDBJ databases">
        <title>Pseudonocardia autotrophica DSM535, a candidate organism with high potential of specific P450 cytochromes.</title>
        <authorList>
            <person name="Grumaz C."/>
            <person name="Vainshtein Y."/>
            <person name="Kirstahler P."/>
            <person name="Sohn K."/>
        </authorList>
    </citation>
    <scope>NUCLEOTIDE SEQUENCE [LARGE SCALE GENOMIC DNA]</scope>
    <source>
        <strain evidence="8 9">DSM 535</strain>
    </source>
</reference>
<dbReference type="Pfam" id="PF05423">
    <property type="entry name" value="Mycobact_memb"/>
    <property type="match status" value="1"/>
</dbReference>
<dbReference type="STRING" id="2074.BG845_05943"/>
<evidence type="ECO:0000256" key="7">
    <source>
        <dbReference type="SAM" id="MobiDB-lite"/>
    </source>
</evidence>
<protein>
    <recommendedName>
        <fullName evidence="10">Membrane protein mmpS4</fullName>
    </recommendedName>
</protein>
<feature type="compositionally biased region" description="Low complexity" evidence="7">
    <location>
        <begin position="80"/>
        <end position="89"/>
    </location>
</feature>
<feature type="compositionally biased region" description="Basic and acidic residues" evidence="7">
    <location>
        <begin position="329"/>
        <end position="353"/>
    </location>
</feature>
<dbReference type="Gene3D" id="2.60.40.2880">
    <property type="entry name" value="MmpS1-5, C-terminal soluble domain"/>
    <property type="match status" value="1"/>
</dbReference>
<keyword evidence="3" id="KW-1003">Cell membrane</keyword>
<dbReference type="OrthoDB" id="3398257at2"/>
<dbReference type="Proteomes" id="UP000194360">
    <property type="component" value="Unassembled WGS sequence"/>
</dbReference>
<accession>A0A1Y2MMC6</accession>
<dbReference type="GO" id="GO:0005886">
    <property type="term" value="C:plasma membrane"/>
    <property type="evidence" value="ECO:0007669"/>
    <property type="project" value="UniProtKB-SubCell"/>
</dbReference>